<feature type="domain" description="Iron hydrogenase large subunit C-terminal" evidence="7">
    <location>
        <begin position="112"/>
        <end position="182"/>
    </location>
</feature>
<dbReference type="KEGG" id="mng:MNEG_0486"/>
<dbReference type="GeneID" id="25726604"/>
<reference evidence="8 9" key="1">
    <citation type="journal article" date="2013" name="BMC Genomics">
        <title>Reconstruction of the lipid metabolism for the microalga Monoraphidium neglectum from its genome sequence reveals characteristics suitable for biofuel production.</title>
        <authorList>
            <person name="Bogen C."/>
            <person name="Al-Dilaimi A."/>
            <person name="Albersmeier A."/>
            <person name="Wichmann J."/>
            <person name="Grundmann M."/>
            <person name="Rupp O."/>
            <person name="Lauersen K.J."/>
            <person name="Blifernez-Klassen O."/>
            <person name="Kalinowski J."/>
            <person name="Goesmann A."/>
            <person name="Mussgnug J.H."/>
            <person name="Kruse O."/>
        </authorList>
    </citation>
    <scope>NUCLEOTIDE SEQUENCE [LARGE SCALE GENOMIC DNA]</scope>
    <source>
        <strain evidence="8 9">SAG 48.87</strain>
    </source>
</reference>
<gene>
    <name evidence="8" type="ORF">MNEG_0486</name>
</gene>
<keyword evidence="9" id="KW-1185">Reference proteome</keyword>
<comment type="similarity">
    <text evidence="1">Belongs to the NARF family.</text>
</comment>
<keyword evidence="5" id="KW-0411">Iron-sulfur</keyword>
<organism evidence="8 9">
    <name type="scientific">Monoraphidium neglectum</name>
    <dbReference type="NCBI Taxonomy" id="145388"/>
    <lineage>
        <taxon>Eukaryota</taxon>
        <taxon>Viridiplantae</taxon>
        <taxon>Chlorophyta</taxon>
        <taxon>core chlorophytes</taxon>
        <taxon>Chlorophyceae</taxon>
        <taxon>CS clade</taxon>
        <taxon>Sphaeropleales</taxon>
        <taxon>Selenastraceae</taxon>
        <taxon>Monoraphidium</taxon>
    </lineage>
</organism>
<name>A0A0D2NTG8_9CHLO</name>
<dbReference type="GO" id="GO:0051539">
    <property type="term" value="F:4 iron, 4 sulfur cluster binding"/>
    <property type="evidence" value="ECO:0007669"/>
    <property type="project" value="UniProtKB-KW"/>
</dbReference>
<evidence type="ECO:0000313" key="9">
    <source>
        <dbReference type="Proteomes" id="UP000054498"/>
    </source>
</evidence>
<proteinExistence type="inferred from homology"/>
<keyword evidence="2" id="KW-0004">4Fe-4S</keyword>
<feature type="compositionally biased region" description="Low complexity" evidence="6">
    <location>
        <begin position="349"/>
        <end position="359"/>
    </location>
</feature>
<dbReference type="PANTHER" id="PTHR11615">
    <property type="entry name" value="NITRATE, FORMATE, IRON DEHYDROGENASE"/>
    <property type="match status" value="1"/>
</dbReference>
<dbReference type="Gene3D" id="3.40.50.1780">
    <property type="match status" value="2"/>
</dbReference>
<dbReference type="Pfam" id="PF02906">
    <property type="entry name" value="Fe_hyd_lg_C"/>
    <property type="match status" value="2"/>
</dbReference>
<dbReference type="InterPro" id="IPR004108">
    <property type="entry name" value="Fe_hydrogenase_lsu_C"/>
</dbReference>
<evidence type="ECO:0000256" key="6">
    <source>
        <dbReference type="SAM" id="MobiDB-lite"/>
    </source>
</evidence>
<dbReference type="EMBL" id="KK100258">
    <property type="protein sequence ID" value="KIZ07476.1"/>
    <property type="molecule type" value="Genomic_DNA"/>
</dbReference>
<dbReference type="GO" id="GO:0046872">
    <property type="term" value="F:metal ion binding"/>
    <property type="evidence" value="ECO:0007669"/>
    <property type="project" value="UniProtKB-KW"/>
</dbReference>
<accession>A0A0D2NTG8</accession>
<feature type="domain" description="Iron hydrogenase large subunit C-terminal" evidence="7">
    <location>
        <begin position="216"/>
        <end position="504"/>
    </location>
</feature>
<dbReference type="STRING" id="145388.A0A0D2NTG8"/>
<dbReference type="FunFam" id="3.30.70.20:FF:000042">
    <property type="entry name" value="Cytosolic Fe-S cluster assembly factor NAR1"/>
    <property type="match status" value="1"/>
</dbReference>
<evidence type="ECO:0000256" key="1">
    <source>
        <dbReference type="ARBA" id="ARBA00006596"/>
    </source>
</evidence>
<dbReference type="OrthoDB" id="10253113at2759"/>
<evidence type="ECO:0000256" key="3">
    <source>
        <dbReference type="ARBA" id="ARBA00022723"/>
    </source>
</evidence>
<evidence type="ECO:0000313" key="8">
    <source>
        <dbReference type="EMBL" id="KIZ07476.1"/>
    </source>
</evidence>
<dbReference type="Proteomes" id="UP000054498">
    <property type="component" value="Unassembled WGS sequence"/>
</dbReference>
<dbReference type="InterPro" id="IPR009016">
    <property type="entry name" value="Fe_hydrogenase"/>
</dbReference>
<keyword evidence="3" id="KW-0479">Metal-binding</keyword>
<feature type="region of interest" description="Disordered" evidence="6">
    <location>
        <begin position="345"/>
        <end position="373"/>
    </location>
</feature>
<keyword evidence="4" id="KW-0408">Iron</keyword>
<dbReference type="AlphaFoldDB" id="A0A0D2NTG8"/>
<evidence type="ECO:0000256" key="4">
    <source>
        <dbReference type="ARBA" id="ARBA00023004"/>
    </source>
</evidence>
<protein>
    <submittedName>
        <fullName evidence="8">Nuclear prelamin A recognition factor-like protein</fullName>
    </submittedName>
</protein>
<sequence length="555" mass="58298">MAQFSGTIKLTDLNDFIAPSQACVVSLQGAAPDAKPPMQLLEEEGKVQLHHKPGTGFKQTVTPGGKDDGPVKVSLHDCLACSGCVTSAETVLLQNQSVGELAAKMMEPGVVVVVTVSPQSRASLAVLHGLDAAGVQARLTTALRRMGVAAVLDIGVGREMALAESAEEFLDRFESSKAASTSSRAAMASTGDSLPALKHPRIAAHPVAAASSAPGPLPVLASACPGWVCYAEKTQGANLLPHISAVKSPQAVMGSIVKRRLAALRGWDPARVYHATVMPCYDKKLEASREDFLLPGTMVPEVDSCLTTGELQQLLEGWDMGNLADVPPTALDTLLPADHLQLCREQQHQQHQLPQQHGQQQHESRQDGPSVGSFSDLGWKQHYAVAPWAEPPLHGAPGSSGGYLEGVVRAAAGRLQISSSGGAAPALPPLGTPLPLKAVRNSDFREFMIEPPAGEGAGTARPLRFAAAYGFRNIQSLVRRIKLGRCEYDYVEVMACPGGCLNGGGQAKPREGLSAAGLLEELERLYYVRDHAAGDAVLGGVCDQGQGTTAAISEV</sequence>
<dbReference type="RefSeq" id="XP_013906495.1">
    <property type="nucleotide sequence ID" value="XM_014051041.1"/>
</dbReference>
<dbReference type="Gene3D" id="3.40.950.10">
    <property type="entry name" value="Fe-only Hydrogenase (Larger Subunit), Chain L, domain 3"/>
    <property type="match status" value="3"/>
</dbReference>
<dbReference type="SUPFAM" id="SSF53920">
    <property type="entry name" value="Fe-only hydrogenase"/>
    <property type="match status" value="1"/>
</dbReference>
<dbReference type="InterPro" id="IPR050340">
    <property type="entry name" value="Cytosolic_Fe-S_CAF"/>
</dbReference>
<evidence type="ECO:0000256" key="5">
    <source>
        <dbReference type="ARBA" id="ARBA00023014"/>
    </source>
</evidence>
<evidence type="ECO:0000256" key="2">
    <source>
        <dbReference type="ARBA" id="ARBA00022485"/>
    </source>
</evidence>
<evidence type="ECO:0000259" key="7">
    <source>
        <dbReference type="Pfam" id="PF02906"/>
    </source>
</evidence>